<dbReference type="AlphaFoldDB" id="A0A6A5V4N1"/>
<reference evidence="2" key="1">
    <citation type="journal article" date="2020" name="Stud. Mycol.">
        <title>101 Dothideomycetes genomes: a test case for predicting lifestyles and emergence of pathogens.</title>
        <authorList>
            <person name="Haridas S."/>
            <person name="Albert R."/>
            <person name="Binder M."/>
            <person name="Bloem J."/>
            <person name="Labutti K."/>
            <person name="Salamov A."/>
            <person name="Andreopoulos B."/>
            <person name="Baker S."/>
            <person name="Barry K."/>
            <person name="Bills G."/>
            <person name="Bluhm B."/>
            <person name="Cannon C."/>
            <person name="Castanera R."/>
            <person name="Culley D."/>
            <person name="Daum C."/>
            <person name="Ezra D."/>
            <person name="Gonzalez J."/>
            <person name="Henrissat B."/>
            <person name="Kuo A."/>
            <person name="Liang C."/>
            <person name="Lipzen A."/>
            <person name="Lutzoni F."/>
            <person name="Magnuson J."/>
            <person name="Mondo S."/>
            <person name="Nolan M."/>
            <person name="Ohm R."/>
            <person name="Pangilinan J."/>
            <person name="Park H.-J."/>
            <person name="Ramirez L."/>
            <person name="Alfaro M."/>
            <person name="Sun H."/>
            <person name="Tritt A."/>
            <person name="Yoshinaga Y."/>
            <person name="Zwiers L.-H."/>
            <person name="Turgeon B."/>
            <person name="Goodwin S."/>
            <person name="Spatafora J."/>
            <person name="Crous P."/>
            <person name="Grigoriev I."/>
        </authorList>
    </citation>
    <scope>NUCLEOTIDE SEQUENCE</scope>
    <source>
        <strain evidence="2">CBS 107.79</strain>
    </source>
</reference>
<feature type="region of interest" description="Disordered" evidence="1">
    <location>
        <begin position="36"/>
        <end position="73"/>
    </location>
</feature>
<proteinExistence type="predicted"/>
<organism evidence="2 3">
    <name type="scientific">Bimuria novae-zelandiae CBS 107.79</name>
    <dbReference type="NCBI Taxonomy" id="1447943"/>
    <lineage>
        <taxon>Eukaryota</taxon>
        <taxon>Fungi</taxon>
        <taxon>Dikarya</taxon>
        <taxon>Ascomycota</taxon>
        <taxon>Pezizomycotina</taxon>
        <taxon>Dothideomycetes</taxon>
        <taxon>Pleosporomycetidae</taxon>
        <taxon>Pleosporales</taxon>
        <taxon>Massarineae</taxon>
        <taxon>Didymosphaeriaceae</taxon>
        <taxon>Bimuria</taxon>
    </lineage>
</organism>
<accession>A0A6A5V4N1</accession>
<feature type="compositionally biased region" description="Basic and acidic residues" evidence="1">
    <location>
        <begin position="58"/>
        <end position="73"/>
    </location>
</feature>
<evidence type="ECO:0000313" key="2">
    <source>
        <dbReference type="EMBL" id="KAF1969996.1"/>
    </source>
</evidence>
<keyword evidence="3" id="KW-1185">Reference proteome</keyword>
<evidence type="ECO:0000313" key="3">
    <source>
        <dbReference type="Proteomes" id="UP000800036"/>
    </source>
</evidence>
<dbReference type="Proteomes" id="UP000800036">
    <property type="component" value="Unassembled WGS sequence"/>
</dbReference>
<protein>
    <submittedName>
        <fullName evidence="2">Uncharacterized protein</fullName>
    </submittedName>
</protein>
<gene>
    <name evidence="2" type="ORF">BU23DRAFT_219599</name>
</gene>
<evidence type="ECO:0000256" key="1">
    <source>
        <dbReference type="SAM" id="MobiDB-lite"/>
    </source>
</evidence>
<name>A0A6A5V4N1_9PLEO</name>
<sequence>MDFSIIKYAIVSSMPGSKSWCFVIAEDAQFFDLSEVPEQVDADEHGDDGQLLDYPAEQVHEERPKDLEDTQHT</sequence>
<dbReference type="EMBL" id="ML976704">
    <property type="protein sequence ID" value="KAF1969996.1"/>
    <property type="molecule type" value="Genomic_DNA"/>
</dbReference>